<dbReference type="RefSeq" id="WP_037925667.1">
    <property type="nucleotide sequence ID" value="NZ_CP054599.1"/>
</dbReference>
<dbReference type="GeneID" id="68869653"/>
<dbReference type="InterPro" id="IPR045632">
    <property type="entry name" value="DUF6314"/>
</dbReference>
<dbReference type="AlphaFoldDB" id="A0A073JD09"/>
<gene>
    <name evidence="2" type="ORF">SUH3_19025</name>
</gene>
<reference evidence="2 3" key="1">
    <citation type="submission" date="2014-01" db="EMBL/GenBank/DDBJ databases">
        <title>Sulfitobacter sp. H3 (MCCC 1A00686) Genome Sequencing.</title>
        <authorList>
            <person name="Lai Q."/>
            <person name="Hong Z."/>
        </authorList>
    </citation>
    <scope>NUCLEOTIDE SEQUENCE [LARGE SCALE GENOMIC DNA]</scope>
    <source>
        <strain evidence="2 3">H3</strain>
    </source>
</reference>
<evidence type="ECO:0000313" key="2">
    <source>
        <dbReference type="EMBL" id="KEJ95607.1"/>
    </source>
</evidence>
<dbReference type="Proteomes" id="UP000027746">
    <property type="component" value="Unassembled WGS sequence"/>
</dbReference>
<accession>A0A073JD09</accession>
<protein>
    <submittedName>
        <fullName evidence="2">Trigger factor</fullName>
    </submittedName>
</protein>
<evidence type="ECO:0000259" key="1">
    <source>
        <dbReference type="Pfam" id="PF19834"/>
    </source>
</evidence>
<dbReference type="Pfam" id="PF19834">
    <property type="entry name" value="DUF6314"/>
    <property type="match status" value="1"/>
</dbReference>
<dbReference type="OrthoDB" id="7351979at2"/>
<keyword evidence="3" id="KW-1185">Reference proteome</keyword>
<feature type="domain" description="DUF6314" evidence="1">
    <location>
        <begin position="13"/>
        <end position="135"/>
    </location>
</feature>
<organism evidence="2 3">
    <name type="scientific">Pseudosulfitobacter pseudonitzschiae</name>
    <dbReference type="NCBI Taxonomy" id="1402135"/>
    <lineage>
        <taxon>Bacteria</taxon>
        <taxon>Pseudomonadati</taxon>
        <taxon>Pseudomonadota</taxon>
        <taxon>Alphaproteobacteria</taxon>
        <taxon>Rhodobacterales</taxon>
        <taxon>Roseobacteraceae</taxon>
        <taxon>Pseudosulfitobacter</taxon>
    </lineage>
</organism>
<proteinExistence type="predicted"/>
<sequence length="137" mass="15685">MSHGPTPRTLSDFAGHWRLERQIVHDDGTVARFTGTATWTPEDERLRCVEQGEMRIGDGPAMAGQRVYLWDAELRVYFDDGRFFHTVPPTGGETGHWCDPDQYDGSYDFSDWPAFTVTWAVRGPRKAYQMTSHYKPA</sequence>
<name>A0A073JD09_9RHOB</name>
<evidence type="ECO:0000313" key="3">
    <source>
        <dbReference type="Proteomes" id="UP000027746"/>
    </source>
</evidence>
<dbReference type="EMBL" id="JAMD01000005">
    <property type="protein sequence ID" value="KEJ95607.1"/>
    <property type="molecule type" value="Genomic_DNA"/>
</dbReference>
<comment type="caution">
    <text evidence="2">The sequence shown here is derived from an EMBL/GenBank/DDBJ whole genome shotgun (WGS) entry which is preliminary data.</text>
</comment>